<dbReference type="STRING" id="187330.AMS58_09905"/>
<dbReference type="OrthoDB" id="9776368at2"/>
<keyword evidence="6" id="KW-1185">Reference proteome</keyword>
<organism evidence="5 6">
    <name type="scientific">Pseudoalteromonas porphyrae</name>
    <dbReference type="NCBI Taxonomy" id="187330"/>
    <lineage>
        <taxon>Bacteria</taxon>
        <taxon>Pseudomonadati</taxon>
        <taxon>Pseudomonadota</taxon>
        <taxon>Gammaproteobacteria</taxon>
        <taxon>Alteromonadales</taxon>
        <taxon>Pseudoalteromonadaceae</taxon>
        <taxon>Pseudoalteromonas</taxon>
    </lineage>
</organism>
<dbReference type="SFLD" id="SFLDG01129">
    <property type="entry name" value="C1.5:_HAD__Beta-PGM__Phosphata"/>
    <property type="match status" value="1"/>
</dbReference>
<dbReference type="NCBIfam" id="TIGR01509">
    <property type="entry name" value="HAD-SF-IA-v3"/>
    <property type="match status" value="1"/>
</dbReference>
<dbReference type="GO" id="GO:0005829">
    <property type="term" value="C:cytosol"/>
    <property type="evidence" value="ECO:0007669"/>
    <property type="project" value="TreeGrafter"/>
</dbReference>
<comment type="catalytic activity">
    <reaction evidence="1">
        <text>2-phosphoglycolate + H2O = glycolate + phosphate</text>
        <dbReference type="Rhea" id="RHEA:14369"/>
        <dbReference type="ChEBI" id="CHEBI:15377"/>
        <dbReference type="ChEBI" id="CHEBI:29805"/>
        <dbReference type="ChEBI" id="CHEBI:43474"/>
        <dbReference type="ChEBI" id="CHEBI:58033"/>
        <dbReference type="EC" id="3.1.3.18"/>
    </reaction>
</comment>
<dbReference type="PANTHER" id="PTHR43434:SF1">
    <property type="entry name" value="PHOSPHOGLYCOLATE PHOSPHATASE"/>
    <property type="match status" value="1"/>
</dbReference>
<dbReference type="Gene3D" id="1.10.150.240">
    <property type="entry name" value="Putative phosphatase, domain 2"/>
    <property type="match status" value="1"/>
</dbReference>
<gene>
    <name evidence="5" type="ORF">ADS77_12840</name>
</gene>
<dbReference type="InterPro" id="IPR023214">
    <property type="entry name" value="HAD_sf"/>
</dbReference>
<sequence>MKYEAALFDLDGTLVDSVYDLYIAMNLTLSDLAFPIVSQRLVESWVGNGIDVLVKRGLSGDMQISEHLDSGLADKAIALFYGHYEQQVGEYSVLYQHVETGLAALRGMPKALITNKARRFTEKLLDKLALTSHFDVIVCGDDMAKKPSPEPLLFACQQLNVQASQAIMIGDSKSDILAAQAARIDVVALTYGYNQGESLSDYNPQYLCGTFLDILPVLNQR</sequence>
<evidence type="ECO:0000256" key="4">
    <source>
        <dbReference type="ARBA" id="ARBA00013078"/>
    </source>
</evidence>
<dbReference type="AlphaFoldDB" id="A0A0N1EW24"/>
<dbReference type="InterPro" id="IPR050155">
    <property type="entry name" value="HAD-like_hydrolase_sf"/>
</dbReference>
<protein>
    <recommendedName>
        <fullName evidence="4">phosphoglycolate phosphatase</fullName>
        <ecNumber evidence="4">3.1.3.18</ecNumber>
    </recommendedName>
</protein>
<dbReference type="Pfam" id="PF13419">
    <property type="entry name" value="HAD_2"/>
    <property type="match status" value="1"/>
</dbReference>
<dbReference type="SFLD" id="SFLDG01135">
    <property type="entry name" value="C1.5.6:_HAD__Beta-PGM__Phospha"/>
    <property type="match status" value="1"/>
</dbReference>
<name>A0A0N1EW24_9GAMM</name>
<dbReference type="Proteomes" id="UP000037848">
    <property type="component" value="Unassembled WGS sequence"/>
</dbReference>
<dbReference type="InterPro" id="IPR006439">
    <property type="entry name" value="HAD-SF_hydro_IA"/>
</dbReference>
<dbReference type="RefSeq" id="WP_054454784.1">
    <property type="nucleotide sequence ID" value="NZ_LHPH01000014.1"/>
</dbReference>
<dbReference type="InterPro" id="IPR036412">
    <property type="entry name" value="HAD-like_sf"/>
</dbReference>
<dbReference type="GO" id="GO:0008967">
    <property type="term" value="F:phosphoglycolate phosphatase activity"/>
    <property type="evidence" value="ECO:0007669"/>
    <property type="project" value="UniProtKB-EC"/>
</dbReference>
<dbReference type="InterPro" id="IPR023198">
    <property type="entry name" value="PGP-like_dom2"/>
</dbReference>
<comment type="caution">
    <text evidence="5">The sequence shown here is derived from an EMBL/GenBank/DDBJ whole genome shotgun (WGS) entry which is preliminary data.</text>
</comment>
<reference evidence="5 6" key="1">
    <citation type="submission" date="2015-08" db="EMBL/GenBank/DDBJ databases">
        <title>Draft Genome Sequence of Pseudoalteromonas porphyrae UCD-SED14.</title>
        <authorList>
            <person name="Coil D.A."/>
            <person name="Jospin G."/>
            <person name="Lee R.D."/>
            <person name="Eisen J.A."/>
        </authorList>
    </citation>
    <scope>NUCLEOTIDE SEQUENCE [LARGE SCALE GENOMIC DNA]</scope>
    <source>
        <strain evidence="5 6">UCD-SED14</strain>
    </source>
</reference>
<evidence type="ECO:0000256" key="3">
    <source>
        <dbReference type="ARBA" id="ARBA00006171"/>
    </source>
</evidence>
<dbReference type="EMBL" id="LHPH01000014">
    <property type="protein sequence ID" value="KPH62180.1"/>
    <property type="molecule type" value="Genomic_DNA"/>
</dbReference>
<dbReference type="FunFam" id="3.40.50.1000:FF:000022">
    <property type="entry name" value="Phosphoglycolate phosphatase"/>
    <property type="match status" value="1"/>
</dbReference>
<dbReference type="EC" id="3.1.3.18" evidence="4"/>
<dbReference type="Gene3D" id="3.40.50.1000">
    <property type="entry name" value="HAD superfamily/HAD-like"/>
    <property type="match status" value="1"/>
</dbReference>
<evidence type="ECO:0000256" key="2">
    <source>
        <dbReference type="ARBA" id="ARBA00004818"/>
    </source>
</evidence>
<comment type="pathway">
    <text evidence="2">Organic acid metabolism; glycolate biosynthesis; glycolate from 2-phosphoglycolate: step 1/1.</text>
</comment>
<dbReference type="SUPFAM" id="SSF56784">
    <property type="entry name" value="HAD-like"/>
    <property type="match status" value="1"/>
</dbReference>
<evidence type="ECO:0000313" key="6">
    <source>
        <dbReference type="Proteomes" id="UP000037848"/>
    </source>
</evidence>
<dbReference type="PATRIC" id="fig|187330.3.peg.996"/>
<dbReference type="NCBIfam" id="TIGR01549">
    <property type="entry name" value="HAD-SF-IA-v1"/>
    <property type="match status" value="1"/>
</dbReference>
<dbReference type="PANTHER" id="PTHR43434">
    <property type="entry name" value="PHOSPHOGLYCOLATE PHOSPHATASE"/>
    <property type="match status" value="1"/>
</dbReference>
<proteinExistence type="inferred from homology"/>
<accession>A0A0N1EW24</accession>
<evidence type="ECO:0000256" key="1">
    <source>
        <dbReference type="ARBA" id="ARBA00000830"/>
    </source>
</evidence>
<dbReference type="SFLD" id="SFLDS00003">
    <property type="entry name" value="Haloacid_Dehalogenase"/>
    <property type="match status" value="1"/>
</dbReference>
<comment type="similarity">
    <text evidence="3">Belongs to the HAD-like hydrolase superfamily. CbbY/CbbZ/Gph/YieH family.</text>
</comment>
<dbReference type="GO" id="GO:0006281">
    <property type="term" value="P:DNA repair"/>
    <property type="evidence" value="ECO:0007669"/>
    <property type="project" value="TreeGrafter"/>
</dbReference>
<evidence type="ECO:0000313" key="5">
    <source>
        <dbReference type="EMBL" id="KPH62180.1"/>
    </source>
</evidence>
<dbReference type="InterPro" id="IPR041492">
    <property type="entry name" value="HAD_2"/>
</dbReference>
<dbReference type="NCBIfam" id="NF009695">
    <property type="entry name" value="PRK13222.1-2"/>
    <property type="match status" value="1"/>
</dbReference>